<organism evidence="5 7">
    <name type="scientific">Lingula anatina</name>
    <name type="common">Brachiopod</name>
    <name type="synonym">Lingula unguis</name>
    <dbReference type="NCBI Taxonomy" id="7574"/>
    <lineage>
        <taxon>Eukaryota</taxon>
        <taxon>Metazoa</taxon>
        <taxon>Spiralia</taxon>
        <taxon>Lophotrochozoa</taxon>
        <taxon>Brachiopoda</taxon>
        <taxon>Linguliformea</taxon>
        <taxon>Lingulata</taxon>
        <taxon>Lingulida</taxon>
        <taxon>Linguloidea</taxon>
        <taxon>Lingulidae</taxon>
        <taxon>Lingula</taxon>
    </lineage>
</organism>
<dbReference type="KEGG" id="lak:106175023"/>
<evidence type="ECO:0000313" key="5">
    <source>
        <dbReference type="Proteomes" id="UP000085678"/>
    </source>
</evidence>
<dbReference type="PANTHER" id="PTHR11782:SF83">
    <property type="entry name" value="GUANOSINE-DIPHOSPHATASE"/>
    <property type="match status" value="1"/>
</dbReference>
<dbReference type="GO" id="GO:0005524">
    <property type="term" value="F:ATP binding"/>
    <property type="evidence" value="ECO:0007669"/>
    <property type="project" value="UniProtKB-KW"/>
</dbReference>
<dbReference type="RefSeq" id="XP_013412286.1">
    <property type="nucleotide sequence ID" value="XM_013556832.1"/>
</dbReference>
<sequence length="490" mass="53528">MLPLAAAASSRRLGKIWNEVDALGRVHLLLSLLVTAALSVGSAAGAGEEYGLVLDAGSTGTRVRIYRWAERSDLSKLPPDITYIDNLKVRPGISEFADRLGDIGDHLRPLLDKAKNVVPSSAYSTTPIFMMATAGLRLIDPVKGEAIFDEARKILSNKTLCPFQFSAGDARILSGEEEGMFTWISANYLIKYFGKNSPFSSSVGTMEMGGASMQIAFIPETDPLANKFEVDIPGDSQSYPLYTHSYLYYGENYIAMRVREFLASSSTNQGGRIMNPCMLKGDLLNTTVNSRAGYFQFQGSGNGTACMEVLRHYTAPAADDRCYPRPCAIGQIYQPKVPRDMVFYAIAAFVDAPTALNVISANGSITARNLQNAALTYCEKSIPLAMNMTGASTSEVSTFCLEGLYFSMLLEESFGFDPNRAQVIVDDYIDRQFIGWPMGAMVYAIKVANQKSPGDCPAANSCNPQEPLGKYYLSVLVLFLILFSMQTRQS</sequence>
<comment type="similarity">
    <text evidence="1">Belongs to the GDA1/CD39 NTPase family.</text>
</comment>
<dbReference type="Gene3D" id="3.30.420.150">
    <property type="entry name" value="Exopolyphosphatase. Domain 2"/>
    <property type="match status" value="1"/>
</dbReference>
<dbReference type="GO" id="GO:0009134">
    <property type="term" value="P:nucleoside diphosphate catabolic process"/>
    <property type="evidence" value="ECO:0007669"/>
    <property type="project" value="TreeGrafter"/>
</dbReference>
<evidence type="ECO:0000313" key="7">
    <source>
        <dbReference type="RefSeq" id="XP_013412285.1"/>
    </source>
</evidence>
<gene>
    <name evidence="6 7 8" type="primary">LOC106175023</name>
</gene>
<dbReference type="GO" id="GO:0045134">
    <property type="term" value="F:UDP phosphatase activity"/>
    <property type="evidence" value="ECO:0007669"/>
    <property type="project" value="TreeGrafter"/>
</dbReference>
<evidence type="ECO:0000313" key="8">
    <source>
        <dbReference type="RefSeq" id="XP_013412286.1"/>
    </source>
</evidence>
<dbReference type="RefSeq" id="XP_013412285.1">
    <property type="nucleotide sequence ID" value="XM_013556831.1"/>
</dbReference>
<evidence type="ECO:0000256" key="3">
    <source>
        <dbReference type="PIRSR" id="PIRSR600407-1"/>
    </source>
</evidence>
<protein>
    <submittedName>
        <fullName evidence="6 7">Probable apyrase 3</fullName>
    </submittedName>
</protein>
<accession>A0A1S3JPJ2</accession>
<evidence type="ECO:0000256" key="4">
    <source>
        <dbReference type="PIRSR" id="PIRSR600407-2"/>
    </source>
</evidence>
<feature type="active site" description="Proton acceptor" evidence="3">
    <location>
        <position position="178"/>
    </location>
</feature>
<dbReference type="Proteomes" id="UP000085678">
    <property type="component" value="Unplaced"/>
</dbReference>
<keyword evidence="5" id="KW-1185">Reference proteome</keyword>
<dbReference type="PANTHER" id="PTHR11782">
    <property type="entry name" value="ADENOSINE/GUANOSINE DIPHOSPHATASE"/>
    <property type="match status" value="1"/>
</dbReference>
<dbReference type="CDD" id="cd24003">
    <property type="entry name" value="ASKHA_NBD_GDA1_CD39_NTPase"/>
    <property type="match status" value="1"/>
</dbReference>
<feature type="binding site" evidence="4">
    <location>
        <begin position="210"/>
        <end position="214"/>
    </location>
    <ligand>
        <name>ATP</name>
        <dbReference type="ChEBI" id="CHEBI:30616"/>
    </ligand>
</feature>
<dbReference type="AlphaFoldDB" id="A0A1S3JPJ2"/>
<evidence type="ECO:0000256" key="1">
    <source>
        <dbReference type="ARBA" id="ARBA00009283"/>
    </source>
</evidence>
<dbReference type="GO" id="GO:0004382">
    <property type="term" value="F:GDP phosphatase activity"/>
    <property type="evidence" value="ECO:0007669"/>
    <property type="project" value="TreeGrafter"/>
</dbReference>
<dbReference type="GO" id="GO:0005886">
    <property type="term" value="C:plasma membrane"/>
    <property type="evidence" value="ECO:0007669"/>
    <property type="project" value="TreeGrafter"/>
</dbReference>
<proteinExistence type="inferred from homology"/>
<dbReference type="RefSeq" id="XP_013412284.1">
    <property type="nucleotide sequence ID" value="XM_013556830.1"/>
</dbReference>
<dbReference type="Gene3D" id="3.30.420.40">
    <property type="match status" value="1"/>
</dbReference>
<keyword evidence="4" id="KW-0067">ATP-binding</keyword>
<keyword evidence="2" id="KW-0378">Hydrolase</keyword>
<evidence type="ECO:0000256" key="2">
    <source>
        <dbReference type="ARBA" id="ARBA00022801"/>
    </source>
</evidence>
<dbReference type="GO" id="GO:0017111">
    <property type="term" value="F:ribonucleoside triphosphate phosphatase activity"/>
    <property type="evidence" value="ECO:0007669"/>
    <property type="project" value="TreeGrafter"/>
</dbReference>
<reference evidence="6 7" key="1">
    <citation type="submission" date="2025-04" db="UniProtKB">
        <authorList>
            <consortium name="RefSeq"/>
        </authorList>
    </citation>
    <scope>IDENTIFICATION</scope>
    <source>
        <tissue evidence="6 7">Gonads</tissue>
    </source>
</reference>
<dbReference type="Pfam" id="PF01150">
    <property type="entry name" value="GDA1_CD39"/>
    <property type="match status" value="1"/>
</dbReference>
<name>A0A1S3JPJ2_LINAN</name>
<dbReference type="OMA" id="FTWISAN"/>
<evidence type="ECO:0000313" key="6">
    <source>
        <dbReference type="RefSeq" id="XP_013412284.1"/>
    </source>
</evidence>
<dbReference type="OrthoDB" id="6372431at2759"/>
<dbReference type="GeneID" id="106175023"/>
<keyword evidence="4" id="KW-0547">Nucleotide-binding</keyword>
<dbReference type="InterPro" id="IPR000407">
    <property type="entry name" value="GDA1_CD39_NTPase"/>
</dbReference>